<protein>
    <submittedName>
        <fullName evidence="1">Uncharacterized protein</fullName>
    </submittedName>
</protein>
<proteinExistence type="predicted"/>
<organism evidence="1 2">
    <name type="scientific">Gluconobacter kondonii</name>
    <dbReference type="NCBI Taxonomy" id="941463"/>
    <lineage>
        <taxon>Bacteria</taxon>
        <taxon>Pseudomonadati</taxon>
        <taxon>Pseudomonadota</taxon>
        <taxon>Alphaproteobacteria</taxon>
        <taxon>Acetobacterales</taxon>
        <taxon>Acetobacteraceae</taxon>
        <taxon>Gluconobacter</taxon>
    </lineage>
</organism>
<dbReference type="Proteomes" id="UP001156629">
    <property type="component" value="Unassembled WGS sequence"/>
</dbReference>
<sequence length="134" mass="15266">MNLQFDFSNLFKGEEESRDSTPETGSEYWLEAMTQRREEMKRFMALGVVGAADERAELLRALNHARRAIDACAPYAETVEAMSAPEFRDQINRLMVSFAEVARKRPDSHESVWDVAGRHQPYLRAVSNEGREGA</sequence>
<dbReference type="GeneID" id="76194773"/>
<keyword evidence="2" id="KW-1185">Reference proteome</keyword>
<evidence type="ECO:0000313" key="2">
    <source>
        <dbReference type="Proteomes" id="UP001156629"/>
    </source>
</evidence>
<dbReference type="RefSeq" id="WP_145994744.1">
    <property type="nucleotide sequence ID" value="NZ_BEWP01000006.1"/>
</dbReference>
<accession>A0ABQ5WVV3</accession>
<comment type="caution">
    <text evidence="1">The sequence shown here is derived from an EMBL/GenBank/DDBJ whole genome shotgun (WGS) entry which is preliminary data.</text>
</comment>
<reference evidence="2" key="1">
    <citation type="journal article" date="2019" name="Int. J. Syst. Evol. Microbiol.">
        <title>The Global Catalogue of Microorganisms (GCM) 10K type strain sequencing project: providing services to taxonomists for standard genome sequencing and annotation.</title>
        <authorList>
            <consortium name="The Broad Institute Genomics Platform"/>
            <consortium name="The Broad Institute Genome Sequencing Center for Infectious Disease"/>
            <person name="Wu L."/>
            <person name="Ma J."/>
        </authorList>
    </citation>
    <scope>NUCLEOTIDE SEQUENCE [LARGE SCALE GENOMIC DNA]</scope>
    <source>
        <strain evidence="2">NBRC 3266</strain>
    </source>
</reference>
<evidence type="ECO:0000313" key="1">
    <source>
        <dbReference type="EMBL" id="GLQ67180.1"/>
    </source>
</evidence>
<gene>
    <name evidence="1" type="ORF">GCM10007870_27650</name>
</gene>
<dbReference type="EMBL" id="BSNV01000049">
    <property type="protein sequence ID" value="GLQ67180.1"/>
    <property type="molecule type" value="Genomic_DNA"/>
</dbReference>
<name>A0ABQ5WVV3_9PROT</name>